<evidence type="ECO:0000256" key="1">
    <source>
        <dbReference type="PROSITE-ProRule" id="PRU00339"/>
    </source>
</evidence>
<feature type="region of interest" description="Disordered" evidence="4">
    <location>
        <begin position="1"/>
        <end position="38"/>
    </location>
</feature>
<proteinExistence type="inferred from homology"/>
<dbReference type="InterPro" id="IPR011990">
    <property type="entry name" value="TPR-like_helical_dom_sf"/>
</dbReference>
<evidence type="ECO:0000256" key="4">
    <source>
        <dbReference type="SAM" id="MobiDB-lite"/>
    </source>
</evidence>
<dbReference type="AlphaFoldDB" id="A0A2A2F7T2"/>
<dbReference type="SUPFAM" id="SSF48452">
    <property type="entry name" value="TPR-like"/>
    <property type="match status" value="1"/>
</dbReference>
<dbReference type="InterPro" id="IPR036046">
    <property type="entry name" value="Acylphosphatase-like_dom_sf"/>
</dbReference>
<evidence type="ECO:0000256" key="2">
    <source>
        <dbReference type="PROSITE-ProRule" id="PRU00520"/>
    </source>
</evidence>
<dbReference type="SUPFAM" id="SSF54975">
    <property type="entry name" value="Acylphosphatase/BLUF domain-like"/>
    <property type="match status" value="1"/>
</dbReference>
<evidence type="ECO:0000313" key="7">
    <source>
        <dbReference type="Proteomes" id="UP000218896"/>
    </source>
</evidence>
<evidence type="ECO:0000256" key="3">
    <source>
        <dbReference type="RuleBase" id="RU004168"/>
    </source>
</evidence>
<comment type="caution">
    <text evidence="2">Lacks conserved residue(s) required for the propagation of feature annotation.</text>
</comment>
<dbReference type="Gene3D" id="3.30.470.20">
    <property type="entry name" value="ATP-grasp fold, B domain"/>
    <property type="match status" value="1"/>
</dbReference>
<feature type="repeat" description="TPR" evidence="1">
    <location>
        <begin position="66"/>
        <end position="99"/>
    </location>
</feature>
<feature type="compositionally biased region" description="Basic residues" evidence="4">
    <location>
        <begin position="1"/>
        <end position="17"/>
    </location>
</feature>
<keyword evidence="1" id="KW-0802">TPR repeat</keyword>
<feature type="domain" description="Acylphosphatase-like" evidence="5">
    <location>
        <begin position="547"/>
        <end position="632"/>
    </location>
</feature>
<name>A0A2A2F7T2_9GAMM</name>
<evidence type="ECO:0000313" key="6">
    <source>
        <dbReference type="EMBL" id="PAU80988.1"/>
    </source>
</evidence>
<dbReference type="Gene3D" id="3.30.70.100">
    <property type="match status" value="1"/>
</dbReference>
<comment type="similarity">
    <text evidence="3">Belongs to the acylphosphatase family.</text>
</comment>
<dbReference type="Proteomes" id="UP000218896">
    <property type="component" value="Unassembled WGS sequence"/>
</dbReference>
<dbReference type="PROSITE" id="PS50005">
    <property type="entry name" value="TPR"/>
    <property type="match status" value="1"/>
</dbReference>
<dbReference type="InterPro" id="IPR019734">
    <property type="entry name" value="TPR_rpt"/>
</dbReference>
<organism evidence="6 7">
    <name type="scientific">Halovibrio salipaludis</name>
    <dbReference type="NCBI Taxonomy" id="2032626"/>
    <lineage>
        <taxon>Bacteria</taxon>
        <taxon>Pseudomonadati</taxon>
        <taxon>Pseudomonadota</taxon>
        <taxon>Gammaproteobacteria</taxon>
        <taxon>Oceanospirillales</taxon>
        <taxon>Halomonadaceae</taxon>
        <taxon>Halovibrio</taxon>
    </lineage>
</organism>
<dbReference type="PROSITE" id="PS51160">
    <property type="entry name" value="ACYLPHOSPHATASE_3"/>
    <property type="match status" value="1"/>
</dbReference>
<dbReference type="Gene3D" id="1.25.40.10">
    <property type="entry name" value="Tetratricopeptide repeat domain"/>
    <property type="match status" value="1"/>
</dbReference>
<dbReference type="Pfam" id="PF00708">
    <property type="entry name" value="Acylphosphatase"/>
    <property type="match status" value="1"/>
</dbReference>
<dbReference type="SUPFAM" id="SSF56059">
    <property type="entry name" value="Glutathione synthetase ATP-binding domain-like"/>
    <property type="match status" value="1"/>
</dbReference>
<keyword evidence="7" id="KW-1185">Reference proteome</keyword>
<reference evidence="6 7" key="1">
    <citation type="submission" date="2017-08" db="EMBL/GenBank/DDBJ databases">
        <title>Halovibrio sewagensis sp. nov., isolated from wastewater of high salinity.</title>
        <authorList>
            <person name="Dong X."/>
            <person name="Zhang G."/>
        </authorList>
    </citation>
    <scope>NUCLEOTIDE SEQUENCE [LARGE SCALE GENOMIC DNA]</scope>
    <source>
        <strain evidence="6 7">YL5-2</strain>
    </source>
</reference>
<accession>A0A2A2F7T2</accession>
<dbReference type="EMBL" id="NSKD01000002">
    <property type="protein sequence ID" value="PAU80988.1"/>
    <property type="molecule type" value="Genomic_DNA"/>
</dbReference>
<protein>
    <recommendedName>
        <fullName evidence="5">Acylphosphatase-like domain-containing protein</fullName>
    </recommendedName>
</protein>
<evidence type="ECO:0000259" key="5">
    <source>
        <dbReference type="PROSITE" id="PS51160"/>
    </source>
</evidence>
<comment type="caution">
    <text evidence="6">The sequence shown here is derived from an EMBL/GenBank/DDBJ whole genome shotgun (WGS) entry which is preliminary data.</text>
</comment>
<sequence length="647" mass="72299">MARKQKKQTVGKSRKPYTKASRVGRNGRIAEPSALSEARSRLRNASSAAEVTVAARQILAIDPAEPEGWRWLGEAQLSNQKLDDAVISYSRASRSDPNNETLLERYVGLTLRQGNYLDALNATRHWVTIADNKPLTAIKLLSGLYGFLGKEELSCQWGLQAALRQPVARAPSSGEERLRILVLGTVGCAPYHYEPASGQLTVSEGHNNLMHMMDTGAATLSSLSVDVIDDCPEVLDDLPDVDVVYNSITDAGRCQEGLRNASRVCRKLSAPVINAPAEVLRTTREENAQRLGQCEGILMPRSVSLGRVQGDISDRVQDAIRENGLRAPIIVRPSGYQNGKHMYRIDEPDSTPVRITDEAEVYVLQYHDVTFTDPRAKGHRFHPKYRAFMVDGKLYPAHMRMGYDGDWNVHGEETRKAFRRFPWLYDMEQDYIENPAEQFETGVWENLEQALRTLDLDYFGVDFAVCTEAENQGKVVIFETNASMRSFLRQTYQNTPENDAALEIILAAHRMFCARAGVPEWEFNPPKGLEGPAQEHGFEADPANPAARHVLFSGDLQGHGFREWLRQELHKHNLKGWLRDLSDGRVEVVVAGADAAVNHLLSDPRGPEKATIENVKAVDWKGMVPQKIRVRDTVAEPERVTAETAEA</sequence>
<gene>
    <name evidence="6" type="ORF">CK501_05340</name>
</gene>
<dbReference type="InterPro" id="IPR001792">
    <property type="entry name" value="Acylphosphatase-like_dom"/>
</dbReference>